<dbReference type="PROSITE" id="PS51257">
    <property type="entry name" value="PROKAR_LIPOPROTEIN"/>
    <property type="match status" value="1"/>
</dbReference>
<dbReference type="InterPro" id="IPR003869">
    <property type="entry name" value="Polysac_CapD-like"/>
</dbReference>
<dbReference type="InterPro" id="IPR036291">
    <property type="entry name" value="NAD(P)-bd_dom_sf"/>
</dbReference>
<keyword evidence="2" id="KW-0472">Membrane</keyword>
<dbReference type="Pfam" id="PF02719">
    <property type="entry name" value="Polysacc_synt_2"/>
    <property type="match status" value="1"/>
</dbReference>
<dbReference type="EMBL" id="JANDHW010000004">
    <property type="protein sequence ID" value="MCP9611469.1"/>
    <property type="molecule type" value="Genomic_DNA"/>
</dbReference>
<evidence type="ECO:0000313" key="4">
    <source>
        <dbReference type="EMBL" id="MCP9611469.1"/>
    </source>
</evidence>
<keyword evidence="2" id="KW-0812">Transmembrane</keyword>
<proteinExistence type="inferred from homology"/>
<feature type="transmembrane region" description="Helical" evidence="2">
    <location>
        <begin position="113"/>
        <end position="143"/>
    </location>
</feature>
<dbReference type="CDD" id="cd05237">
    <property type="entry name" value="UDP_invert_4-6DH_SDR_e"/>
    <property type="match status" value="1"/>
</dbReference>
<dbReference type="PANTHER" id="PTHR43318">
    <property type="entry name" value="UDP-N-ACETYLGLUCOSAMINE 4,6-DEHYDRATASE"/>
    <property type="match status" value="1"/>
</dbReference>
<sequence>MKRFLLKIVSAKYVNRWVILGSDIFVSTFCTLLSCIFVSYVLGIPMSGSSEVKILIMSAISGFVSFLGWKTYRNIIRHMTLKELWRIGAAVFTKIIIISAFCCIWETQLPYKFLLLAFTLDFLFTSIAIIAYRILLILMYGVVVSNLFPKQKSVFMYGTDSDAVSFAMALPDKDYRIGGFITRGGGYQAYRIIGKPVYKIKDIEELAHLFGQVRVDAVIFPNEKSVRLEKDVIVRFCEKEKIKILVGQPVEEIPRGRNTGMRKVREIRIEDLLGRDEIEINMNEIISNFENKIVMVTGAAGSIGSELCRQLATFRIKRLILFDMGETPMHELRLELEERFPDLDFVPVIGDVRQEARVDFAFRNFHPQIVFHAAAYKHVPLMEENPCEAVLVNVRGTCNLANYSVKYGVEKFVMVSTDKAVNPSNIMGASKRLAEIYVQSLSVAIGKGLKEGETRFITTRFGNVLGSNGSVIPRFRAQIEAGGPVTVTHPDIIRYFMTIPEACRLVMEAATMGKGDEIFIFEMGEPVKIADLAYRMIELAGFVPNKDIMIEFTGLRPGEKLYEELLSNKENTIPTTHRKIRIANVRQYDFNEVAEAINKLTSLSIDVKIPETVMMMKEIVPEFKSKNSVYEKYDQQEAGVLDAFQVAAASEQI</sequence>
<keyword evidence="5" id="KW-1185">Reference proteome</keyword>
<dbReference type="Proteomes" id="UP001205603">
    <property type="component" value="Unassembled WGS sequence"/>
</dbReference>
<feature type="transmembrane region" description="Helical" evidence="2">
    <location>
        <begin position="84"/>
        <end position="107"/>
    </location>
</feature>
<gene>
    <name evidence="4" type="ORF">NMU02_05130</name>
</gene>
<protein>
    <submittedName>
        <fullName evidence="4">Polysaccharide biosynthesis protein</fullName>
    </submittedName>
</protein>
<evidence type="ECO:0000259" key="3">
    <source>
        <dbReference type="Pfam" id="PF02719"/>
    </source>
</evidence>
<feature type="transmembrane region" description="Helical" evidence="2">
    <location>
        <begin position="54"/>
        <end position="72"/>
    </location>
</feature>
<accession>A0ABT1MHE1</accession>
<feature type="transmembrane region" description="Helical" evidence="2">
    <location>
        <begin position="20"/>
        <end position="42"/>
    </location>
</feature>
<reference evidence="4 5" key="1">
    <citation type="submission" date="2022-07" db="EMBL/GenBank/DDBJ databases">
        <title>Fecal culturing of patients with breast cancer.</title>
        <authorList>
            <person name="Teng N.M.Y."/>
            <person name="Kiu R."/>
            <person name="Evans R."/>
            <person name="Baker D.J."/>
            <person name="Zenner C."/>
            <person name="Robinson S.D."/>
            <person name="Hall L.J."/>
        </authorList>
    </citation>
    <scope>NUCLEOTIDE SEQUENCE [LARGE SCALE GENOMIC DNA]</scope>
    <source>
        <strain evidence="4 5">LH1063</strain>
    </source>
</reference>
<comment type="caution">
    <text evidence="4">The sequence shown here is derived from an EMBL/GenBank/DDBJ whole genome shotgun (WGS) entry which is preliminary data.</text>
</comment>
<evidence type="ECO:0000256" key="1">
    <source>
        <dbReference type="ARBA" id="ARBA00007430"/>
    </source>
</evidence>
<dbReference type="SUPFAM" id="SSF51735">
    <property type="entry name" value="NAD(P)-binding Rossmann-fold domains"/>
    <property type="match status" value="1"/>
</dbReference>
<dbReference type="Gene3D" id="3.40.50.720">
    <property type="entry name" value="NAD(P)-binding Rossmann-like Domain"/>
    <property type="match status" value="2"/>
</dbReference>
<keyword evidence="2" id="KW-1133">Transmembrane helix</keyword>
<evidence type="ECO:0000256" key="2">
    <source>
        <dbReference type="SAM" id="Phobius"/>
    </source>
</evidence>
<dbReference type="RefSeq" id="WP_255026287.1">
    <property type="nucleotide sequence ID" value="NZ_JANDHW010000004.1"/>
</dbReference>
<dbReference type="InterPro" id="IPR051203">
    <property type="entry name" value="Polysaccharide_Synthase-Rel"/>
</dbReference>
<feature type="domain" description="Polysaccharide biosynthesis protein CapD-like" evidence="3">
    <location>
        <begin position="294"/>
        <end position="583"/>
    </location>
</feature>
<evidence type="ECO:0000313" key="5">
    <source>
        <dbReference type="Proteomes" id="UP001205603"/>
    </source>
</evidence>
<name>A0ABT1MHE1_9BACT</name>
<organism evidence="4 5">
    <name type="scientific">Coprobacter tertius</name>
    <dbReference type="NCBI Taxonomy" id="2944915"/>
    <lineage>
        <taxon>Bacteria</taxon>
        <taxon>Pseudomonadati</taxon>
        <taxon>Bacteroidota</taxon>
        <taxon>Bacteroidia</taxon>
        <taxon>Bacteroidales</taxon>
        <taxon>Barnesiellaceae</taxon>
        <taxon>Coprobacter</taxon>
    </lineage>
</organism>
<comment type="similarity">
    <text evidence="1">Belongs to the polysaccharide synthase family.</text>
</comment>
<dbReference type="PANTHER" id="PTHR43318:SF1">
    <property type="entry name" value="POLYSACCHARIDE BIOSYNTHESIS PROTEIN EPSC-RELATED"/>
    <property type="match status" value="1"/>
</dbReference>